<evidence type="ECO:0000256" key="1">
    <source>
        <dbReference type="SAM" id="MobiDB-lite"/>
    </source>
</evidence>
<proteinExistence type="predicted"/>
<evidence type="ECO:0000313" key="2">
    <source>
        <dbReference type="EMBL" id="CDS10781.1"/>
    </source>
</evidence>
<dbReference type="AlphaFoldDB" id="A0A077WT50"/>
<reference evidence="2" key="1">
    <citation type="journal article" date="2014" name="Genome Announc.">
        <title>De novo whole-genome sequence and genome annotation of Lichtheimia ramosa.</title>
        <authorList>
            <person name="Linde J."/>
            <person name="Schwartze V."/>
            <person name="Binder U."/>
            <person name="Lass-Florl C."/>
            <person name="Voigt K."/>
            <person name="Horn F."/>
        </authorList>
    </citation>
    <scope>NUCLEOTIDE SEQUENCE</scope>
    <source>
        <strain evidence="2">JMRC FSU:6197</strain>
    </source>
</reference>
<name>A0A077WT50_9FUNG</name>
<accession>A0A077WT50</accession>
<dbReference type="OrthoDB" id="2277387at2759"/>
<feature type="compositionally biased region" description="Polar residues" evidence="1">
    <location>
        <begin position="271"/>
        <end position="283"/>
    </location>
</feature>
<gene>
    <name evidence="2" type="ORF">LRAMOSA11267</name>
</gene>
<feature type="region of interest" description="Disordered" evidence="1">
    <location>
        <begin position="271"/>
        <end position="291"/>
    </location>
</feature>
<protein>
    <submittedName>
        <fullName evidence="2">Uncharacterized protein</fullName>
    </submittedName>
</protein>
<sequence>MDLPPTNKTRRRRGRISSEFSQLCCCCRCCRSAAVAFLFYFLILSILKPNSSSTMEDERWDIVPKPRVSCSSPLRSSEHYSRAKFVEEFQLAREQVSRFRNKMHGLAKQIDGIEADIRMSGDRVIEIEQDLTRTQETNINLQIRLENAVTRQRESDGHATRAIRDLHSDLAMMAYANNQLQDRLANLADSQKNQTGNASATVEKMLEYVKMLQEAQNSIHLLKQKPTTSVSNTRMLQEPLTSCMVTSIPVELTDIYRHRIIRKHTSLHGISSSYNNKQGLSSSSHHHKQEGLRILLD</sequence>
<dbReference type="EMBL" id="LK023341">
    <property type="protein sequence ID" value="CDS10781.1"/>
    <property type="molecule type" value="Genomic_DNA"/>
</dbReference>
<organism evidence="2">
    <name type="scientific">Lichtheimia ramosa</name>
    <dbReference type="NCBI Taxonomy" id="688394"/>
    <lineage>
        <taxon>Eukaryota</taxon>
        <taxon>Fungi</taxon>
        <taxon>Fungi incertae sedis</taxon>
        <taxon>Mucoromycota</taxon>
        <taxon>Mucoromycotina</taxon>
        <taxon>Mucoromycetes</taxon>
        <taxon>Mucorales</taxon>
        <taxon>Lichtheimiaceae</taxon>
        <taxon>Lichtheimia</taxon>
    </lineage>
</organism>